<keyword evidence="3 5" id="KW-0378">Hydrolase</keyword>
<evidence type="ECO:0000256" key="1">
    <source>
        <dbReference type="ARBA" id="ARBA00009865"/>
    </source>
</evidence>
<keyword evidence="4 5" id="KW-0326">Glycosidase</keyword>
<dbReference type="InterPro" id="IPR006710">
    <property type="entry name" value="Glyco_hydro_43"/>
</dbReference>
<dbReference type="SUPFAM" id="SSF50370">
    <property type="entry name" value="Ricin B-like lectins"/>
    <property type="match status" value="1"/>
</dbReference>
<sequence length="582" mass="64702">MLHKIKWVNAGLVKLWCLLVITLAAGAVHAATTTFTNPVFENGADPWVVFYKGNYYSTTTTWSSQLEMRKSPTLAGLADATPVNIWSETNEDRCCNFWAFEFHRLKGPNGWRWYVLYTSGRDGTYDYQHQSVLESVGDDPMGPYEYKGSPMADSYNIDGSYITIHNQLYLMYSQWQGDEQRNFIIKMKNPWTVEGQPTLLSRPSEDWERTGLNVNEGPEPLIHNGRVFVVYSASYCATPDYKLALLELTGDDPLDPNAWTKSEEPVFTKANGVYGPGHNGFFKSPDGTEDWLVYHGNAGEDDGCSTLRALRAQPFTWNADGTPNFGEPAGSDQQINVPSGENGPLWVQPEAPMMLLNQYVPANEGALMIQSSTPVIVDQIADGKVRFADFTGQFLSGAACGGELAFLPWQNKECQTWQFDVAQAGLLTVTNSVNQQPYSACTGEYCNLWGLSPLGAVAIVSAQSGKVVTATQSSTVQQPWTNQASQKWWLRPQQDGSVTMVADSDQSRCLNVSGNTTVFGRCDSEASKWYLHPRDEGGYRIVSKANQRLLDLSYCDLNDGVSVGVYDDLDNICQRFYLRDVN</sequence>
<evidence type="ECO:0000313" key="8">
    <source>
        <dbReference type="EMBL" id="MFB9135606.1"/>
    </source>
</evidence>
<evidence type="ECO:0000256" key="4">
    <source>
        <dbReference type="ARBA" id="ARBA00023295"/>
    </source>
</evidence>
<organism evidence="8 9">
    <name type="scientific">Vibrio olivae</name>
    <dbReference type="NCBI Taxonomy" id="1243002"/>
    <lineage>
        <taxon>Bacteria</taxon>
        <taxon>Pseudomonadati</taxon>
        <taxon>Pseudomonadota</taxon>
        <taxon>Gammaproteobacteria</taxon>
        <taxon>Vibrionales</taxon>
        <taxon>Vibrionaceae</taxon>
        <taxon>Vibrio</taxon>
    </lineage>
</organism>
<dbReference type="PANTHER" id="PTHR43817">
    <property type="entry name" value="GLYCOSYL HYDROLASE"/>
    <property type="match status" value="1"/>
</dbReference>
<keyword evidence="2 6" id="KW-0732">Signal</keyword>
<dbReference type="SUPFAM" id="SSF75005">
    <property type="entry name" value="Arabinanase/levansucrase/invertase"/>
    <property type="match status" value="1"/>
</dbReference>
<feature type="signal peptide" evidence="6">
    <location>
        <begin position="1"/>
        <end position="30"/>
    </location>
</feature>
<keyword evidence="9" id="KW-1185">Reference proteome</keyword>
<dbReference type="Pfam" id="PF14200">
    <property type="entry name" value="RicinB_lectin_2"/>
    <property type="match status" value="1"/>
</dbReference>
<evidence type="ECO:0000256" key="2">
    <source>
        <dbReference type="ARBA" id="ARBA00022729"/>
    </source>
</evidence>
<accession>A0ABV5HPX2</accession>
<dbReference type="EMBL" id="JBHMEP010000002">
    <property type="protein sequence ID" value="MFB9135606.1"/>
    <property type="molecule type" value="Genomic_DNA"/>
</dbReference>
<evidence type="ECO:0000259" key="7">
    <source>
        <dbReference type="Pfam" id="PF14200"/>
    </source>
</evidence>
<comment type="caution">
    <text evidence="8">The sequence shown here is derived from an EMBL/GenBank/DDBJ whole genome shotgun (WGS) entry which is preliminary data.</text>
</comment>
<protein>
    <submittedName>
        <fullName evidence="8">Family 43 glycosylhydrolase</fullName>
    </submittedName>
</protein>
<evidence type="ECO:0000256" key="6">
    <source>
        <dbReference type="SAM" id="SignalP"/>
    </source>
</evidence>
<gene>
    <name evidence="8" type="ORF">ACFFUV_11600</name>
</gene>
<dbReference type="CDD" id="cd18820">
    <property type="entry name" value="GH43_LbAraf43-like"/>
    <property type="match status" value="1"/>
</dbReference>
<dbReference type="Gene3D" id="2.80.10.50">
    <property type="match status" value="2"/>
</dbReference>
<feature type="chain" id="PRO_5046948274" evidence="6">
    <location>
        <begin position="31"/>
        <end position="582"/>
    </location>
</feature>
<name>A0ABV5HPX2_9VIBR</name>
<dbReference type="InterPro" id="IPR023296">
    <property type="entry name" value="Glyco_hydro_beta-prop_sf"/>
</dbReference>
<dbReference type="InterPro" id="IPR000772">
    <property type="entry name" value="Ricin_B_lectin"/>
</dbReference>
<dbReference type="Proteomes" id="UP001589645">
    <property type="component" value="Unassembled WGS sequence"/>
</dbReference>
<dbReference type="InterPro" id="IPR035992">
    <property type="entry name" value="Ricin_B-like_lectins"/>
</dbReference>
<dbReference type="Gene3D" id="2.115.10.20">
    <property type="entry name" value="Glycosyl hydrolase domain, family 43"/>
    <property type="match status" value="1"/>
</dbReference>
<evidence type="ECO:0000256" key="3">
    <source>
        <dbReference type="ARBA" id="ARBA00022801"/>
    </source>
</evidence>
<evidence type="ECO:0000313" key="9">
    <source>
        <dbReference type="Proteomes" id="UP001589645"/>
    </source>
</evidence>
<evidence type="ECO:0000256" key="5">
    <source>
        <dbReference type="RuleBase" id="RU361187"/>
    </source>
</evidence>
<dbReference type="PANTHER" id="PTHR43817:SF1">
    <property type="entry name" value="HYDROLASE, FAMILY 43, PUTATIVE (AFU_ORTHOLOGUE AFUA_3G01660)-RELATED"/>
    <property type="match status" value="1"/>
</dbReference>
<comment type="similarity">
    <text evidence="1 5">Belongs to the glycosyl hydrolase 43 family.</text>
</comment>
<reference evidence="8 9" key="1">
    <citation type="submission" date="2024-09" db="EMBL/GenBank/DDBJ databases">
        <authorList>
            <person name="Sun Q."/>
            <person name="Mori K."/>
        </authorList>
    </citation>
    <scope>NUCLEOTIDE SEQUENCE [LARGE SCALE GENOMIC DNA]</scope>
    <source>
        <strain evidence="8 9">CECT 8064</strain>
    </source>
</reference>
<feature type="domain" description="Ricin B lectin" evidence="7">
    <location>
        <begin position="454"/>
        <end position="516"/>
    </location>
</feature>
<dbReference type="Pfam" id="PF04616">
    <property type="entry name" value="Glyco_hydro_43"/>
    <property type="match status" value="1"/>
</dbReference>
<proteinExistence type="inferred from homology"/>
<dbReference type="RefSeq" id="WP_390192746.1">
    <property type="nucleotide sequence ID" value="NZ_JBHMEP010000002.1"/>
</dbReference>